<keyword evidence="2" id="KW-1185">Reference proteome</keyword>
<sequence length="215" mass="24574">MPTISHTILTFDVVEHVVELNDGERSRIAPFAYDNVKQASGPSPDEMVSFMASALGRDPNEWGGTNEWWALDVSLPEEIRISLEGTTYDDRLWATRFSLKYVGELNIFDGNEHIEVIYDEEHSEDATGYRYFEEHGGSESRNLESVWLGGSISDTIFRPEWELGLTVLRAEREGFSPNPVWYARALTGPAPGTFNLEFRCLAPWRRPRLKEPMWS</sequence>
<proteinExistence type="predicted"/>
<dbReference type="EMBL" id="AP025017">
    <property type="protein sequence ID" value="BDA65663.1"/>
    <property type="molecule type" value="Genomic_DNA"/>
</dbReference>
<dbReference type="Proteomes" id="UP000824496">
    <property type="component" value="Chromosome"/>
</dbReference>
<organism evidence="1 2">
    <name type="scientific">Actinomyces capricornis</name>
    <dbReference type="NCBI Taxonomy" id="2755559"/>
    <lineage>
        <taxon>Bacteria</taxon>
        <taxon>Bacillati</taxon>
        <taxon>Actinomycetota</taxon>
        <taxon>Actinomycetes</taxon>
        <taxon>Actinomycetales</taxon>
        <taxon>Actinomycetaceae</taxon>
        <taxon>Actinomyces</taxon>
    </lineage>
</organism>
<gene>
    <name evidence="1" type="ORF">MANAM107_24970</name>
</gene>
<evidence type="ECO:0000313" key="2">
    <source>
        <dbReference type="Proteomes" id="UP000824496"/>
    </source>
</evidence>
<evidence type="ECO:0000313" key="1">
    <source>
        <dbReference type="EMBL" id="BDA65663.1"/>
    </source>
</evidence>
<reference evidence="1 2" key="1">
    <citation type="submission" date="2021-08" db="EMBL/GenBank/DDBJ databases">
        <title>Whole genome sequence of novel Actinomyces species strain MAS-1.</title>
        <authorList>
            <person name="Saito M."/>
            <person name="Kuwahara N."/>
            <person name="Takizawa T."/>
            <person name="Gotouda H."/>
            <person name="Ochiai T."/>
        </authorList>
    </citation>
    <scope>NUCLEOTIDE SEQUENCE [LARGE SCALE GENOMIC DNA]</scope>
    <source>
        <strain evidence="1 2">MAS-1</strain>
    </source>
</reference>
<name>A0ABN6K848_9ACTO</name>
<dbReference type="RefSeq" id="WP_223909237.1">
    <property type="nucleotide sequence ID" value="NZ_AP025017.1"/>
</dbReference>
<protein>
    <submittedName>
        <fullName evidence="1">Uncharacterized protein</fullName>
    </submittedName>
</protein>
<accession>A0ABN6K848</accession>